<comment type="caution">
    <text evidence="13">The sequence shown here is derived from an EMBL/GenBank/DDBJ whole genome shotgun (WGS) entry which is preliminary data.</text>
</comment>
<dbReference type="Pfam" id="PF11799">
    <property type="entry name" value="IMS_C"/>
    <property type="match status" value="1"/>
</dbReference>
<dbReference type="SUPFAM" id="SSF56672">
    <property type="entry name" value="DNA/RNA polymerases"/>
    <property type="match status" value="1"/>
</dbReference>
<dbReference type="PIRSF" id="PIRSF036603">
    <property type="entry name" value="DPol_eta"/>
    <property type="match status" value="1"/>
</dbReference>
<evidence type="ECO:0000256" key="10">
    <source>
        <dbReference type="SAM" id="MobiDB-lite"/>
    </source>
</evidence>
<keyword evidence="2" id="KW-0808">Transferase</keyword>
<dbReference type="Proteomes" id="UP000193560">
    <property type="component" value="Unassembled WGS sequence"/>
</dbReference>
<evidence type="ECO:0000256" key="7">
    <source>
        <dbReference type="ARBA" id="ARBA00023204"/>
    </source>
</evidence>
<dbReference type="GO" id="GO:0003684">
    <property type="term" value="F:damaged DNA binding"/>
    <property type="evidence" value="ECO:0007669"/>
    <property type="project" value="InterPro"/>
</dbReference>
<dbReference type="GO" id="GO:0003887">
    <property type="term" value="F:DNA-directed DNA polymerase activity"/>
    <property type="evidence" value="ECO:0007669"/>
    <property type="project" value="TreeGrafter"/>
</dbReference>
<proteinExistence type="predicted"/>
<evidence type="ECO:0000256" key="3">
    <source>
        <dbReference type="ARBA" id="ARBA00022723"/>
    </source>
</evidence>
<dbReference type="Gene3D" id="1.10.150.20">
    <property type="entry name" value="5' to 3' exonuclease, C-terminal subdomain"/>
    <property type="match status" value="1"/>
</dbReference>
<dbReference type="PANTHER" id="PTHR45873:SF1">
    <property type="entry name" value="DNA POLYMERASE ETA"/>
    <property type="match status" value="1"/>
</dbReference>
<dbReference type="PROSITE" id="PS50173">
    <property type="entry name" value="UMUC"/>
    <property type="match status" value="1"/>
</dbReference>
<dbReference type="FunFam" id="1.10.150.20:FF:000014">
    <property type="entry name" value="Polymerase (DNA directed), eta"/>
    <property type="match status" value="1"/>
</dbReference>
<evidence type="ECO:0000256" key="9">
    <source>
        <dbReference type="ARBA" id="ARBA00044975"/>
    </source>
</evidence>
<dbReference type="OrthoDB" id="5723at2759"/>
<keyword evidence="5" id="KW-0863">Zinc-finger</keyword>
<dbReference type="Gene3D" id="3.30.1490.100">
    <property type="entry name" value="DNA polymerase, Y-family, little finger domain"/>
    <property type="match status" value="1"/>
</dbReference>
<evidence type="ECO:0000256" key="1">
    <source>
        <dbReference type="ARBA" id="ARBA00004123"/>
    </source>
</evidence>
<dbReference type="InterPro" id="IPR043502">
    <property type="entry name" value="DNA/RNA_pol_sf"/>
</dbReference>
<dbReference type="Gene3D" id="3.40.1170.60">
    <property type="match status" value="1"/>
</dbReference>
<dbReference type="InterPro" id="IPR052230">
    <property type="entry name" value="DNA_polymerase_eta"/>
</dbReference>
<protein>
    <recommendedName>
        <fullName evidence="9">DNA polymerase eta</fullName>
    </recommendedName>
</protein>
<dbReference type="PROSITE" id="PS51907">
    <property type="entry name" value="ZF_UBZ3"/>
    <property type="match status" value="1"/>
</dbReference>
<dbReference type="InterPro" id="IPR001126">
    <property type="entry name" value="UmuC"/>
</dbReference>
<evidence type="ECO:0000313" key="14">
    <source>
        <dbReference type="Proteomes" id="UP000193560"/>
    </source>
</evidence>
<dbReference type="AlphaFoldDB" id="A0A1X2ITK6"/>
<evidence type="ECO:0000256" key="2">
    <source>
        <dbReference type="ARBA" id="ARBA00022679"/>
    </source>
</evidence>
<organism evidence="13 14">
    <name type="scientific">Absidia repens</name>
    <dbReference type="NCBI Taxonomy" id="90262"/>
    <lineage>
        <taxon>Eukaryota</taxon>
        <taxon>Fungi</taxon>
        <taxon>Fungi incertae sedis</taxon>
        <taxon>Mucoromycota</taxon>
        <taxon>Mucoromycotina</taxon>
        <taxon>Mucoromycetes</taxon>
        <taxon>Mucorales</taxon>
        <taxon>Cunninghamellaceae</taxon>
        <taxon>Absidia</taxon>
    </lineage>
</organism>
<evidence type="ECO:0000259" key="11">
    <source>
        <dbReference type="PROSITE" id="PS50173"/>
    </source>
</evidence>
<dbReference type="GO" id="GO:0007064">
    <property type="term" value="P:mitotic sister chromatid cohesion"/>
    <property type="evidence" value="ECO:0007669"/>
    <property type="project" value="UniProtKB-ARBA"/>
</dbReference>
<dbReference type="GO" id="GO:0042276">
    <property type="term" value="P:error-prone translesion synthesis"/>
    <property type="evidence" value="ECO:0007669"/>
    <property type="project" value="TreeGrafter"/>
</dbReference>
<feature type="region of interest" description="Disordered" evidence="10">
    <location>
        <begin position="536"/>
        <end position="559"/>
    </location>
</feature>
<dbReference type="GO" id="GO:0006281">
    <property type="term" value="P:DNA repair"/>
    <property type="evidence" value="ECO:0007669"/>
    <property type="project" value="UniProtKB-KW"/>
</dbReference>
<dbReference type="InterPro" id="IPR041298">
    <property type="entry name" value="UBZ3"/>
</dbReference>
<dbReference type="GO" id="GO:0035861">
    <property type="term" value="C:site of double-strand break"/>
    <property type="evidence" value="ECO:0007669"/>
    <property type="project" value="TreeGrafter"/>
</dbReference>
<feature type="region of interest" description="Disordered" evidence="10">
    <location>
        <begin position="471"/>
        <end position="496"/>
    </location>
</feature>
<keyword evidence="7" id="KW-0234">DNA repair</keyword>
<dbReference type="GO" id="GO:0070987">
    <property type="term" value="P:error-free translesion synthesis"/>
    <property type="evidence" value="ECO:0007669"/>
    <property type="project" value="UniProtKB-ARBA"/>
</dbReference>
<dbReference type="EMBL" id="MCGE01000004">
    <property type="protein sequence ID" value="ORZ22144.1"/>
    <property type="molecule type" value="Genomic_DNA"/>
</dbReference>
<comment type="subcellular location">
    <subcellularLocation>
        <location evidence="1">Nucleus</location>
    </subcellularLocation>
</comment>
<keyword evidence="6" id="KW-0862">Zinc</keyword>
<name>A0A1X2ITK6_9FUNG</name>
<accession>A0A1X2ITK6</accession>
<dbReference type="GO" id="GO:0005657">
    <property type="term" value="C:replication fork"/>
    <property type="evidence" value="ECO:0007669"/>
    <property type="project" value="UniProtKB-ARBA"/>
</dbReference>
<dbReference type="STRING" id="90262.A0A1X2ITK6"/>
<dbReference type="Pfam" id="PF21704">
    <property type="entry name" value="POLH-Rev1_HhH"/>
    <property type="match status" value="1"/>
</dbReference>
<dbReference type="InterPro" id="IPR017961">
    <property type="entry name" value="DNA_pol_Y-fam_little_finger"/>
</dbReference>
<dbReference type="Pfam" id="PF00817">
    <property type="entry name" value="IMS"/>
    <property type="match status" value="1"/>
</dbReference>
<dbReference type="GO" id="GO:0005634">
    <property type="term" value="C:nucleus"/>
    <property type="evidence" value="ECO:0007669"/>
    <property type="project" value="UniProtKB-SubCell"/>
</dbReference>
<evidence type="ECO:0000313" key="13">
    <source>
        <dbReference type="EMBL" id="ORZ22144.1"/>
    </source>
</evidence>
<dbReference type="Gene3D" id="3.30.70.270">
    <property type="match status" value="1"/>
</dbReference>
<dbReference type="InterPro" id="IPR036775">
    <property type="entry name" value="DNA_pol_Y-fam_lit_finger_sf"/>
</dbReference>
<dbReference type="FunFam" id="3.40.1170.60:FF:000008">
    <property type="entry name" value="DNA polymerase eta subunit"/>
    <property type="match status" value="1"/>
</dbReference>
<dbReference type="Pfam" id="PF18439">
    <property type="entry name" value="zf_UBZ"/>
    <property type="match status" value="1"/>
</dbReference>
<reference evidence="13 14" key="1">
    <citation type="submission" date="2016-07" db="EMBL/GenBank/DDBJ databases">
        <title>Pervasive Adenine N6-methylation of Active Genes in Fungi.</title>
        <authorList>
            <consortium name="DOE Joint Genome Institute"/>
            <person name="Mondo S.J."/>
            <person name="Dannebaum R.O."/>
            <person name="Kuo R.C."/>
            <person name="Labutti K."/>
            <person name="Haridas S."/>
            <person name="Kuo A."/>
            <person name="Salamov A."/>
            <person name="Ahrendt S.R."/>
            <person name="Lipzen A."/>
            <person name="Sullivan W."/>
            <person name="Andreopoulos W.B."/>
            <person name="Clum A."/>
            <person name="Lindquist E."/>
            <person name="Daum C."/>
            <person name="Ramamoorthy G.K."/>
            <person name="Gryganskyi A."/>
            <person name="Culley D."/>
            <person name="Magnuson J.K."/>
            <person name="James T.Y."/>
            <person name="O'Malley M.A."/>
            <person name="Stajich J.E."/>
            <person name="Spatafora J.W."/>
            <person name="Visel A."/>
            <person name="Grigoriev I.V."/>
        </authorList>
    </citation>
    <scope>NUCLEOTIDE SEQUENCE [LARGE SCALE GENOMIC DNA]</scope>
    <source>
        <strain evidence="13 14">NRRL 1336</strain>
    </source>
</reference>
<feature type="compositionally biased region" description="Polar residues" evidence="10">
    <location>
        <begin position="471"/>
        <end position="480"/>
    </location>
</feature>
<dbReference type="SUPFAM" id="SSF100879">
    <property type="entry name" value="Lesion bypass DNA polymerase (Y-family), little finger domain"/>
    <property type="match status" value="1"/>
</dbReference>
<evidence type="ECO:0000256" key="6">
    <source>
        <dbReference type="ARBA" id="ARBA00022833"/>
    </source>
</evidence>
<feature type="domain" description="UmuC" evidence="11">
    <location>
        <begin position="14"/>
        <end position="276"/>
    </location>
</feature>
<gene>
    <name evidence="13" type="ORF">BCR42DRAFT_405579</name>
</gene>
<keyword evidence="14" id="KW-1185">Reference proteome</keyword>
<keyword evidence="4" id="KW-0227">DNA damage</keyword>
<dbReference type="GO" id="GO:0008270">
    <property type="term" value="F:zinc ion binding"/>
    <property type="evidence" value="ECO:0007669"/>
    <property type="project" value="UniProtKB-KW"/>
</dbReference>
<feature type="domain" description="UBZ3-type" evidence="12">
    <location>
        <begin position="502"/>
        <end position="536"/>
    </location>
</feature>
<evidence type="ECO:0000256" key="4">
    <source>
        <dbReference type="ARBA" id="ARBA00022763"/>
    </source>
</evidence>
<evidence type="ECO:0000256" key="5">
    <source>
        <dbReference type="ARBA" id="ARBA00022771"/>
    </source>
</evidence>
<dbReference type="InterPro" id="IPR043128">
    <property type="entry name" value="Rev_trsase/Diguanyl_cyclase"/>
</dbReference>
<dbReference type="GO" id="GO:0009314">
    <property type="term" value="P:response to radiation"/>
    <property type="evidence" value="ECO:0007669"/>
    <property type="project" value="TreeGrafter"/>
</dbReference>
<keyword evidence="8" id="KW-0539">Nucleus</keyword>
<sequence length="575" mass="64915">MINLPDCLKDSKCIIHIDLDCFFSQVEEVRLGLDSSKPVAVQQWSSLIAVNYAARVYGVNRLISIDEAKGLCPEITLVHVPTYAPNETEPHYHTTPSRITHKSALDTYYNEGKKIFKIFRQHCSQLQKVNSDEAFLDVTTAVNERLCTSYISKRPELMDYLTGSLDGVDGGYHVDWTTSSTHLIPSLNEKARGTSYRDPSSWFDIQLSIAADLTKAIRKQVFDELHYTCSAGIAHNKTLAKLGSSMHKPNKQTVIRHHIASQFMKDITFTKIWNLGGKFGKEVKCDYNIEKAGDLWKYPLEELQHKYGDASGLWLYNIVRGVDDEEVNVIKGSKSLMSTKSICPPITSEQDLIPWYAVLSAELHSRIITNWNERHLWPKTLSISYKNSKQSKTLSKSTPMLHQCEVETSEKLRQKVKVLFEDVLDDLFPCTLLGVHATGLAPVSNDASNNNDNHTIKSFFTTKVPITSASSRFEPSSHVNKQPAALSMNPNEDLPSTKPPLPTGLTWICDRCNAPVPLGDVDEHTDYHFAFDLDNEGHQTDDINRKKRKDCEDEATTKTTPVEKRIKHLFFKPSS</sequence>
<evidence type="ECO:0000259" key="12">
    <source>
        <dbReference type="PROSITE" id="PS51907"/>
    </source>
</evidence>
<keyword evidence="3" id="KW-0479">Metal-binding</keyword>
<dbReference type="PANTHER" id="PTHR45873">
    <property type="entry name" value="DNA POLYMERASE ETA"/>
    <property type="match status" value="1"/>
</dbReference>
<evidence type="ECO:0000256" key="8">
    <source>
        <dbReference type="ARBA" id="ARBA00023242"/>
    </source>
</evidence>